<proteinExistence type="predicted"/>
<dbReference type="AlphaFoldDB" id="A0A099ZGE9"/>
<gene>
    <name evidence="1" type="ORF">N309_06875</name>
</gene>
<feature type="non-terminal residue" evidence="1">
    <location>
        <position position="1"/>
    </location>
</feature>
<reference evidence="1 2" key="1">
    <citation type="submission" date="2014-06" db="EMBL/GenBank/DDBJ databases">
        <title>Genome evolution of avian class.</title>
        <authorList>
            <person name="Zhang G."/>
            <person name="Li C."/>
        </authorList>
    </citation>
    <scope>NUCLEOTIDE SEQUENCE [LARGE SCALE GENOMIC DNA]</scope>
    <source>
        <strain evidence="1">BGI_N309</strain>
    </source>
</reference>
<sequence length="70" mass="7440">ESSGQTCTTSSFSEPLSSFPHSSIRFSFSWIFSSSSSSSSSPKVCSCIVVKVRDRAATCAARPDVKVKSV</sequence>
<feature type="non-terminal residue" evidence="1">
    <location>
        <position position="70"/>
    </location>
</feature>
<protein>
    <submittedName>
        <fullName evidence="1">Uncharacterized protein</fullName>
    </submittedName>
</protein>
<accession>A0A099ZGE9</accession>
<dbReference type="EMBL" id="KL892495">
    <property type="protein sequence ID" value="KGL79890.1"/>
    <property type="molecule type" value="Genomic_DNA"/>
</dbReference>
<keyword evidence="2" id="KW-1185">Reference proteome</keyword>
<dbReference type="Proteomes" id="UP000053641">
    <property type="component" value="Unassembled WGS sequence"/>
</dbReference>
<name>A0A099ZGE9_TINGU</name>
<evidence type="ECO:0000313" key="1">
    <source>
        <dbReference type="EMBL" id="KGL79890.1"/>
    </source>
</evidence>
<organism evidence="1 2">
    <name type="scientific">Tinamus guttatus</name>
    <name type="common">White-throated tinamou</name>
    <dbReference type="NCBI Taxonomy" id="94827"/>
    <lineage>
        <taxon>Eukaryota</taxon>
        <taxon>Metazoa</taxon>
        <taxon>Chordata</taxon>
        <taxon>Craniata</taxon>
        <taxon>Vertebrata</taxon>
        <taxon>Euteleostomi</taxon>
        <taxon>Archelosauria</taxon>
        <taxon>Archosauria</taxon>
        <taxon>Dinosauria</taxon>
        <taxon>Saurischia</taxon>
        <taxon>Theropoda</taxon>
        <taxon>Coelurosauria</taxon>
        <taxon>Aves</taxon>
        <taxon>Palaeognathae</taxon>
        <taxon>Tinamiformes</taxon>
        <taxon>Tinamidae</taxon>
        <taxon>Tinamus</taxon>
    </lineage>
</organism>
<evidence type="ECO:0000313" key="2">
    <source>
        <dbReference type="Proteomes" id="UP000053641"/>
    </source>
</evidence>